<dbReference type="AlphaFoldDB" id="A0A382N017"/>
<dbReference type="EMBL" id="UINC01096999">
    <property type="protein sequence ID" value="SVC54346.1"/>
    <property type="molecule type" value="Genomic_DNA"/>
</dbReference>
<organism evidence="1">
    <name type="scientific">marine metagenome</name>
    <dbReference type="NCBI Taxonomy" id="408172"/>
    <lineage>
        <taxon>unclassified sequences</taxon>
        <taxon>metagenomes</taxon>
        <taxon>ecological metagenomes</taxon>
    </lineage>
</organism>
<proteinExistence type="predicted"/>
<sequence>MKSDSNIKRVLIDDGLTSDSLIELHDYENVDTINLKQL</sequence>
<evidence type="ECO:0000313" key="1">
    <source>
        <dbReference type="EMBL" id="SVC54346.1"/>
    </source>
</evidence>
<accession>A0A382N017</accession>
<gene>
    <name evidence="1" type="ORF">METZ01_LOCUS307200</name>
</gene>
<protein>
    <submittedName>
        <fullName evidence="1">Uncharacterized protein</fullName>
    </submittedName>
</protein>
<name>A0A382N017_9ZZZZ</name>
<feature type="non-terminal residue" evidence="1">
    <location>
        <position position="38"/>
    </location>
</feature>
<reference evidence="1" key="1">
    <citation type="submission" date="2018-05" db="EMBL/GenBank/DDBJ databases">
        <authorList>
            <person name="Lanie J.A."/>
            <person name="Ng W.-L."/>
            <person name="Kazmierczak K.M."/>
            <person name="Andrzejewski T.M."/>
            <person name="Davidsen T.M."/>
            <person name="Wayne K.J."/>
            <person name="Tettelin H."/>
            <person name="Glass J.I."/>
            <person name="Rusch D."/>
            <person name="Podicherti R."/>
            <person name="Tsui H.-C.T."/>
            <person name="Winkler M.E."/>
        </authorList>
    </citation>
    <scope>NUCLEOTIDE SEQUENCE</scope>
</reference>